<accession>A0A0Q9Z3G5</accession>
<proteinExistence type="predicted"/>
<comment type="caution">
    <text evidence="2">The sequence shown here is derived from an EMBL/GenBank/DDBJ whole genome shotgun (WGS) entry which is preliminary data.</text>
</comment>
<evidence type="ECO:0000259" key="1">
    <source>
        <dbReference type="Pfam" id="PF21941"/>
    </source>
</evidence>
<dbReference type="Pfam" id="PF21941">
    <property type="entry name" value="SMEK_N"/>
    <property type="match status" value="1"/>
</dbReference>
<dbReference type="Proteomes" id="UP000051643">
    <property type="component" value="Unassembled WGS sequence"/>
</dbReference>
<evidence type="ECO:0000313" key="3">
    <source>
        <dbReference type="Proteomes" id="UP000051643"/>
    </source>
</evidence>
<feature type="domain" description="SMEK" evidence="1">
    <location>
        <begin position="9"/>
        <end position="150"/>
    </location>
</feature>
<evidence type="ECO:0000313" key="2">
    <source>
        <dbReference type="EMBL" id="KRG27391.1"/>
    </source>
</evidence>
<protein>
    <recommendedName>
        <fullName evidence="1">SMEK domain-containing protein</fullName>
    </recommendedName>
</protein>
<sequence length="463" mass="55245">MNKKKTIDRIAELIARFRAEVETLNSQSLYDINIHAENVIIPILNFVYGLNLKNANLEEKNYSAVDLIDKENRVAIQVTSTANSEKIKHTLEQYKKHKQRDEFDSLLVYIITKKQKSYNDKKFDEIIDSEFEFNSSENILDFENLLSEINSWISLHKIQGVLELFEQEFTDQKLEYRKHILKNKDKLTNETLYPNLLEIELPDKVFVGKIGINRDEIITKSWETKYKLKKSAPDRSVLNRAFEHYNIPYSTDWHVFEKNIISFKQLDNNSEPLNKLIEIGTVEEFSIDEFAETGYKYELALSRLIDNTIQELVHKKDIQWVRKERMFRFRPPKLIRSRKVQWKNKKTATRTVVKEVWNKDRTQITHFQQLSFKIQSFLSETRWFLAITPTWSYTYNGYQAHKFESDLITQKKKLESNNAVYQHFMFISYCLNNKLSEDEEDYNLINFKEPFKLDLTYKSHYGN</sequence>
<reference evidence="2" key="1">
    <citation type="submission" date="2015-10" db="EMBL/GenBank/DDBJ databases">
        <title>Draft genome sequence of Salegentibacter mishustinae KCTC 12263.</title>
        <authorList>
            <person name="Lin W."/>
            <person name="Zheng Q."/>
        </authorList>
    </citation>
    <scope>NUCLEOTIDE SEQUENCE [LARGE SCALE GENOMIC DNA]</scope>
    <source>
        <strain evidence="2">KCTC 12263</strain>
    </source>
</reference>
<dbReference type="AlphaFoldDB" id="A0A0Q9Z3G5"/>
<dbReference type="EMBL" id="LKTP01000035">
    <property type="protein sequence ID" value="KRG27391.1"/>
    <property type="molecule type" value="Genomic_DNA"/>
</dbReference>
<dbReference type="NCBIfam" id="NF033859">
    <property type="entry name" value="SMEK_N"/>
    <property type="match status" value="1"/>
</dbReference>
<dbReference type="RefSeq" id="WP_057482737.1">
    <property type="nucleotide sequence ID" value="NZ_BMWR01000005.1"/>
</dbReference>
<dbReference type="OrthoDB" id="9810187at2"/>
<organism evidence="2 3">
    <name type="scientific">Salegentibacter mishustinae</name>
    <dbReference type="NCBI Taxonomy" id="270918"/>
    <lineage>
        <taxon>Bacteria</taxon>
        <taxon>Pseudomonadati</taxon>
        <taxon>Bacteroidota</taxon>
        <taxon>Flavobacteriia</taxon>
        <taxon>Flavobacteriales</taxon>
        <taxon>Flavobacteriaceae</taxon>
        <taxon>Salegentibacter</taxon>
    </lineage>
</organism>
<keyword evidence="3" id="KW-1185">Reference proteome</keyword>
<dbReference type="InterPro" id="IPR047740">
    <property type="entry name" value="SMEK_dom"/>
</dbReference>
<dbReference type="STRING" id="270918.APR42_09900"/>
<gene>
    <name evidence="2" type="ORF">APR42_09900</name>
</gene>
<name>A0A0Q9Z3G5_9FLAO</name>